<dbReference type="InterPro" id="IPR052155">
    <property type="entry name" value="Biofilm_reg_signaling"/>
</dbReference>
<dbReference type="RefSeq" id="WP_188564358.1">
    <property type="nucleotide sequence ID" value="NZ_BMED01000001.1"/>
</dbReference>
<keyword evidence="1" id="KW-0812">Transmembrane</keyword>
<dbReference type="Pfam" id="PF08447">
    <property type="entry name" value="PAS_3"/>
    <property type="match status" value="1"/>
</dbReference>
<dbReference type="EMBL" id="BMED01000001">
    <property type="protein sequence ID" value="GGC60684.1"/>
    <property type="molecule type" value="Genomic_DNA"/>
</dbReference>
<dbReference type="InterPro" id="IPR000700">
    <property type="entry name" value="PAS-assoc_C"/>
</dbReference>
<dbReference type="Gene3D" id="3.30.450.20">
    <property type="entry name" value="PAS domain"/>
    <property type="match status" value="2"/>
</dbReference>
<dbReference type="InterPro" id="IPR000160">
    <property type="entry name" value="GGDEF_dom"/>
</dbReference>
<evidence type="ECO:0000313" key="6">
    <source>
        <dbReference type="EMBL" id="GGC60684.1"/>
    </source>
</evidence>
<reference evidence="6" key="1">
    <citation type="journal article" date="2014" name="Int. J. Syst. Evol. Microbiol.">
        <title>Complete genome sequence of Corynebacterium casei LMG S-19264T (=DSM 44701T), isolated from a smear-ripened cheese.</title>
        <authorList>
            <consortium name="US DOE Joint Genome Institute (JGI-PGF)"/>
            <person name="Walter F."/>
            <person name="Albersmeier A."/>
            <person name="Kalinowski J."/>
            <person name="Ruckert C."/>
        </authorList>
    </citation>
    <scope>NUCLEOTIDE SEQUENCE</scope>
    <source>
        <strain evidence="6">CGMCC 1.10998</strain>
    </source>
</reference>
<gene>
    <name evidence="6" type="ORF">GCM10011396_04520</name>
</gene>
<proteinExistence type="predicted"/>
<dbReference type="InterPro" id="IPR001610">
    <property type="entry name" value="PAC"/>
</dbReference>
<dbReference type="Pfam" id="PF00563">
    <property type="entry name" value="EAL"/>
    <property type="match status" value="1"/>
</dbReference>
<dbReference type="InterPro" id="IPR029787">
    <property type="entry name" value="Nucleotide_cyclase"/>
</dbReference>
<dbReference type="InterPro" id="IPR035919">
    <property type="entry name" value="EAL_sf"/>
</dbReference>
<dbReference type="SUPFAM" id="SSF55073">
    <property type="entry name" value="Nucleotide cyclase"/>
    <property type="match status" value="1"/>
</dbReference>
<dbReference type="PROSITE" id="PS50113">
    <property type="entry name" value="PAC"/>
    <property type="match status" value="2"/>
</dbReference>
<feature type="domain" description="PAC" evidence="3">
    <location>
        <begin position="323"/>
        <end position="375"/>
    </location>
</feature>
<dbReference type="SMART" id="SM00091">
    <property type="entry name" value="PAS"/>
    <property type="match status" value="2"/>
</dbReference>
<feature type="domain" description="PAS" evidence="2">
    <location>
        <begin position="375"/>
        <end position="449"/>
    </location>
</feature>
<dbReference type="Pfam" id="PF00990">
    <property type="entry name" value="GGDEF"/>
    <property type="match status" value="1"/>
</dbReference>
<accession>A0A916XC20</accession>
<dbReference type="FunFam" id="3.30.70.270:FF:000001">
    <property type="entry name" value="Diguanylate cyclase domain protein"/>
    <property type="match status" value="1"/>
</dbReference>
<evidence type="ECO:0000313" key="7">
    <source>
        <dbReference type="Proteomes" id="UP000637423"/>
    </source>
</evidence>
<name>A0A916XC20_9BURK</name>
<dbReference type="PANTHER" id="PTHR44757:SF4">
    <property type="entry name" value="DIGUANYLATE CYCLASE DGCE-RELATED"/>
    <property type="match status" value="1"/>
</dbReference>
<evidence type="ECO:0000259" key="3">
    <source>
        <dbReference type="PROSITE" id="PS50113"/>
    </source>
</evidence>
<dbReference type="CDD" id="cd01948">
    <property type="entry name" value="EAL"/>
    <property type="match status" value="1"/>
</dbReference>
<evidence type="ECO:0000259" key="2">
    <source>
        <dbReference type="PROSITE" id="PS50112"/>
    </source>
</evidence>
<reference evidence="6" key="2">
    <citation type="submission" date="2020-09" db="EMBL/GenBank/DDBJ databases">
        <authorList>
            <person name="Sun Q."/>
            <person name="Zhou Y."/>
        </authorList>
    </citation>
    <scope>NUCLEOTIDE SEQUENCE</scope>
    <source>
        <strain evidence="6">CGMCC 1.10998</strain>
    </source>
</reference>
<feature type="domain" description="GGDEF" evidence="5">
    <location>
        <begin position="540"/>
        <end position="673"/>
    </location>
</feature>
<dbReference type="PANTHER" id="PTHR44757">
    <property type="entry name" value="DIGUANYLATE CYCLASE DGCP"/>
    <property type="match status" value="1"/>
</dbReference>
<dbReference type="GO" id="GO:0003824">
    <property type="term" value="F:catalytic activity"/>
    <property type="evidence" value="ECO:0007669"/>
    <property type="project" value="UniProtKB-ARBA"/>
</dbReference>
<dbReference type="InterPro" id="IPR035965">
    <property type="entry name" value="PAS-like_dom_sf"/>
</dbReference>
<dbReference type="SMART" id="SM00086">
    <property type="entry name" value="PAC"/>
    <property type="match status" value="2"/>
</dbReference>
<keyword evidence="7" id="KW-1185">Reference proteome</keyword>
<evidence type="ECO:0000259" key="4">
    <source>
        <dbReference type="PROSITE" id="PS50883"/>
    </source>
</evidence>
<keyword evidence="1" id="KW-1133">Transmembrane helix</keyword>
<dbReference type="SUPFAM" id="SSF55785">
    <property type="entry name" value="PYP-like sensor domain (PAS domain)"/>
    <property type="match status" value="2"/>
</dbReference>
<evidence type="ECO:0000259" key="5">
    <source>
        <dbReference type="PROSITE" id="PS50887"/>
    </source>
</evidence>
<dbReference type="Pfam" id="PF13426">
    <property type="entry name" value="PAS_9"/>
    <property type="match status" value="1"/>
</dbReference>
<dbReference type="PROSITE" id="PS50883">
    <property type="entry name" value="EAL"/>
    <property type="match status" value="1"/>
</dbReference>
<dbReference type="Proteomes" id="UP000637423">
    <property type="component" value="Unassembled WGS sequence"/>
</dbReference>
<dbReference type="InterPro" id="IPR000014">
    <property type="entry name" value="PAS"/>
</dbReference>
<dbReference type="SMART" id="SM00267">
    <property type="entry name" value="GGDEF"/>
    <property type="match status" value="1"/>
</dbReference>
<keyword evidence="1" id="KW-0472">Membrane</keyword>
<dbReference type="NCBIfam" id="TIGR00254">
    <property type="entry name" value="GGDEF"/>
    <property type="match status" value="1"/>
</dbReference>
<dbReference type="SUPFAM" id="SSF141868">
    <property type="entry name" value="EAL domain-like"/>
    <property type="match status" value="1"/>
</dbReference>
<dbReference type="SMART" id="SM00052">
    <property type="entry name" value="EAL"/>
    <property type="match status" value="1"/>
</dbReference>
<protein>
    <recommendedName>
        <fullName evidence="8">PAS domain S-box-containing protein/diguanylate cyclase (GGDEF) domain-containing protein</fullName>
    </recommendedName>
</protein>
<dbReference type="NCBIfam" id="TIGR00229">
    <property type="entry name" value="sensory_box"/>
    <property type="match status" value="2"/>
</dbReference>
<feature type="transmembrane region" description="Helical" evidence="1">
    <location>
        <begin position="20"/>
        <end position="45"/>
    </location>
</feature>
<dbReference type="CDD" id="cd01949">
    <property type="entry name" value="GGDEF"/>
    <property type="match status" value="1"/>
</dbReference>
<dbReference type="Gene3D" id="3.20.20.450">
    <property type="entry name" value="EAL domain"/>
    <property type="match status" value="1"/>
</dbReference>
<dbReference type="PROSITE" id="PS50887">
    <property type="entry name" value="GGDEF"/>
    <property type="match status" value="1"/>
</dbReference>
<dbReference type="PROSITE" id="PS50112">
    <property type="entry name" value="PAS"/>
    <property type="match status" value="2"/>
</dbReference>
<evidence type="ECO:0008006" key="8">
    <source>
        <dbReference type="Google" id="ProtNLM"/>
    </source>
</evidence>
<dbReference type="InterPro" id="IPR043128">
    <property type="entry name" value="Rev_trsase/Diguanyl_cyclase"/>
</dbReference>
<dbReference type="CDD" id="cd00130">
    <property type="entry name" value="PAS"/>
    <property type="match status" value="2"/>
</dbReference>
<dbReference type="InterPro" id="IPR001633">
    <property type="entry name" value="EAL_dom"/>
</dbReference>
<feature type="domain" description="PAS" evidence="2">
    <location>
        <begin position="248"/>
        <end position="320"/>
    </location>
</feature>
<comment type="caution">
    <text evidence="6">The sequence shown here is derived from an EMBL/GenBank/DDBJ whole genome shotgun (WGS) entry which is preliminary data.</text>
</comment>
<evidence type="ECO:0000256" key="1">
    <source>
        <dbReference type="SAM" id="Phobius"/>
    </source>
</evidence>
<feature type="domain" description="EAL" evidence="4">
    <location>
        <begin position="684"/>
        <end position="942"/>
    </location>
</feature>
<sequence>MQSLLRQIRKIFVARRTTAVLLPLAVVVILLSIFAALSVVTMSVLRAYVGGESHWSKAQKDAVFALQRYAVTGAEIDYQRFLKELEVPRGDSRARLEMNKPNGDDALIKDGFIAGGVAEDDIPGMVWMYRNFKHTYLFRNAISYWEQGDHYIQQLYDIGLRLRALEQSGQRGSPAALTTVAEMQAIDSILAPIEDGYARALGDASRQVKDMLLVALFASAILLLFACTWYSRRSYARSNRLQAQLRQSEERLSLGFEGSNAGLWDWDIIKGDVYYSPWINQQLGYSAAEISSSPTAFVGLIHPDDRAMAQEALRRHLVANTLYDVEFRLKTLSGEYRWCKSRAQAVRNADGIAVRMVGSLFDVTDRKLAEAKAFAEKELAEVTLASIADAVITTDNLGRISYCNKIAEQMLGLSRQDMLMQPFDSVCKIFDEKNHEHVPDFLEQVLSPETVSETTKDLYLLGVDGSNIPIDRSIAPIHSPDGNVIGIVIVLHDVSEVRRHAAQLSYQATHDELTGILNRREFERRLSELLARESSNEDYQEHAVMYLDLDRFKIINDTSGHAAGDELIRQVSHMLRQRLRDGDMVGRIGGDEFGVVLAHCSQVDAGRLAESLRQSVSDIRFSWGSRTFAIGVSIGLVVLNPGMVSLKEVMKAADAACYMAKEKGRNRIHVFSHDDEDLSVRHNEMEWVSRIKAALDQDRFCLYSQKIMSLHPDAAAEGEHVEILLRMLDENGKLIPPMSFIPAAERFDLMPQIDRWVIRKSFAALAALSREPGARIDTWAINLSGSSIGDDRLLDYVIEQQQESGIPFKLICFEITETAAIANLQKAVALIDRLHGLGCRFALDDFGVGMSSFNYLKHLPVDYVKIDGSFIKEIVNSATDRAMAESINQIAHVMGKQTIAEFVEDDAIIACLKNIGVDFVQGYGVGRPQPLPSRAFTSRHVAKMEAILAGGSRRSA</sequence>
<feature type="domain" description="PAC" evidence="3">
    <location>
        <begin position="454"/>
        <end position="506"/>
    </location>
</feature>
<organism evidence="6 7">
    <name type="scientific">Undibacterium terreum</name>
    <dbReference type="NCBI Taxonomy" id="1224302"/>
    <lineage>
        <taxon>Bacteria</taxon>
        <taxon>Pseudomonadati</taxon>
        <taxon>Pseudomonadota</taxon>
        <taxon>Betaproteobacteria</taxon>
        <taxon>Burkholderiales</taxon>
        <taxon>Oxalobacteraceae</taxon>
        <taxon>Undibacterium</taxon>
    </lineage>
</organism>
<dbReference type="Gene3D" id="3.30.70.270">
    <property type="match status" value="1"/>
</dbReference>
<dbReference type="AlphaFoldDB" id="A0A916XC20"/>
<dbReference type="InterPro" id="IPR013655">
    <property type="entry name" value="PAS_fold_3"/>
</dbReference>